<keyword evidence="4" id="KW-0808">Transferase</keyword>
<evidence type="ECO:0000256" key="1">
    <source>
        <dbReference type="ARBA" id="ARBA00009670"/>
    </source>
</evidence>
<organism evidence="4 5">
    <name type="scientific">Lentibacillus kimchii</name>
    <dbReference type="NCBI Taxonomy" id="1542911"/>
    <lineage>
        <taxon>Bacteria</taxon>
        <taxon>Bacillati</taxon>
        <taxon>Bacillota</taxon>
        <taxon>Bacilli</taxon>
        <taxon>Bacillales</taxon>
        <taxon>Bacillaceae</taxon>
        <taxon>Lentibacillus</taxon>
    </lineage>
</organism>
<dbReference type="CDD" id="cd05121">
    <property type="entry name" value="ABC1_ADCK3-like"/>
    <property type="match status" value="1"/>
</dbReference>
<dbReference type="SUPFAM" id="SSF56112">
    <property type="entry name" value="Protein kinase-like (PK-like)"/>
    <property type="match status" value="1"/>
</dbReference>
<feature type="transmembrane region" description="Helical" evidence="2">
    <location>
        <begin position="532"/>
        <end position="552"/>
    </location>
</feature>
<proteinExistence type="inferred from homology"/>
<evidence type="ECO:0000313" key="5">
    <source>
        <dbReference type="Proteomes" id="UP001596620"/>
    </source>
</evidence>
<keyword evidence="2" id="KW-0812">Transmembrane</keyword>
<dbReference type="PANTHER" id="PTHR10566">
    <property type="entry name" value="CHAPERONE-ACTIVITY OF BC1 COMPLEX CABC1 -RELATED"/>
    <property type="match status" value="1"/>
</dbReference>
<feature type="domain" description="Protein kinase" evidence="3">
    <location>
        <begin position="124"/>
        <end position="456"/>
    </location>
</feature>
<reference evidence="5" key="1">
    <citation type="journal article" date="2019" name="Int. J. Syst. Evol. Microbiol.">
        <title>The Global Catalogue of Microorganisms (GCM) 10K type strain sequencing project: providing services to taxonomists for standard genome sequencing and annotation.</title>
        <authorList>
            <consortium name="The Broad Institute Genomics Platform"/>
            <consortium name="The Broad Institute Genome Sequencing Center for Infectious Disease"/>
            <person name="Wu L."/>
            <person name="Ma J."/>
        </authorList>
    </citation>
    <scope>NUCLEOTIDE SEQUENCE [LARGE SCALE GENOMIC DNA]</scope>
    <source>
        <strain evidence="5">JCM 30234</strain>
    </source>
</reference>
<keyword evidence="4" id="KW-0418">Kinase</keyword>
<dbReference type="InterPro" id="IPR050154">
    <property type="entry name" value="UbiB_kinase"/>
</dbReference>
<dbReference type="Proteomes" id="UP001596620">
    <property type="component" value="Unassembled WGS sequence"/>
</dbReference>
<dbReference type="PANTHER" id="PTHR10566:SF113">
    <property type="entry name" value="PROTEIN ACTIVITY OF BC1 COMPLEX KINASE 7, CHLOROPLASTIC"/>
    <property type="match status" value="1"/>
</dbReference>
<dbReference type="InterPro" id="IPR000719">
    <property type="entry name" value="Prot_kinase_dom"/>
</dbReference>
<dbReference type="InterPro" id="IPR004147">
    <property type="entry name" value="ABC1_dom"/>
</dbReference>
<gene>
    <name evidence="4" type="ORF">ACFQU8_02980</name>
</gene>
<dbReference type="EMBL" id="JBHTGR010000005">
    <property type="protein sequence ID" value="MFC7746204.1"/>
    <property type="molecule type" value="Genomic_DNA"/>
</dbReference>
<keyword evidence="2" id="KW-1133">Transmembrane helix</keyword>
<comment type="caution">
    <text evidence="4">The sequence shown here is derived from an EMBL/GenBank/DDBJ whole genome shotgun (WGS) entry which is preliminary data.</text>
</comment>
<comment type="similarity">
    <text evidence="1">Belongs to the protein kinase superfamily. ADCK protein kinase family.</text>
</comment>
<dbReference type="RefSeq" id="WP_382357687.1">
    <property type="nucleotide sequence ID" value="NZ_JBHTGR010000005.1"/>
</dbReference>
<evidence type="ECO:0000256" key="2">
    <source>
        <dbReference type="SAM" id="Phobius"/>
    </source>
</evidence>
<keyword evidence="2" id="KW-0472">Membrane</keyword>
<feature type="transmembrane region" description="Helical" evidence="2">
    <location>
        <begin position="498"/>
        <end position="520"/>
    </location>
</feature>
<evidence type="ECO:0000313" key="4">
    <source>
        <dbReference type="EMBL" id="MFC7746204.1"/>
    </source>
</evidence>
<keyword evidence="5" id="KW-1185">Reference proteome</keyword>
<evidence type="ECO:0000259" key="3">
    <source>
        <dbReference type="PROSITE" id="PS50011"/>
    </source>
</evidence>
<dbReference type="Pfam" id="PF03109">
    <property type="entry name" value="ABC1"/>
    <property type="match status" value="1"/>
</dbReference>
<protein>
    <submittedName>
        <fullName evidence="4">ABC1 kinase family protein</fullName>
    </submittedName>
</protein>
<dbReference type="GO" id="GO:0016301">
    <property type="term" value="F:kinase activity"/>
    <property type="evidence" value="ECO:0007669"/>
    <property type="project" value="UniProtKB-KW"/>
</dbReference>
<name>A0ABW2UR23_9BACI</name>
<accession>A0ABW2UR23</accession>
<dbReference type="PROSITE" id="PS50011">
    <property type="entry name" value="PROTEIN_KINASE_DOM"/>
    <property type="match status" value="1"/>
</dbReference>
<sequence>MLGKGLRHTRRYREIINALIKHGFGYFLSQIGLTDRGTVKKKGSTEENKNMRSMGKQLRLTLQELGPTAIKLGQIASTRYDTLPEEITAELEKLQDHAPIIDFANVQNTIESEFDDSLDHLFTFISSAPLATASIGQVHAAQLLTGEDVAVKVQRPGLKPQMETDLEIVAGIARLLEERMAWAQHYRLTDIVDELAMTLRNELDYLIEGRNAEHLAEQSGHHIYTKFPEIYWDFTTEKVLTMENISGIKVSEIEELDEKGYDRKLIAKRLSDAMLRQILDYGFFHADPHSGNIFVMPQNTIAFLDFGETARISEKLKRHFAAIIVNLYQGETDAMIKTFTKMDIIEEDTDTEALKRDLDQLHQRYENVKVRNLSLGQIITGIFSVVNHHHIKIPTEIVMISKAVLTLEGVLGRLDPAFSLMRAAEPYARKLLQKRYHPRELLRNSLAEIGENIDILTDMPRDLKDVMTAVKRGRIGLDINVKHVSQIMRRLDKITNRITFSILMLAFSIIMAGLIIGYAVLGKSTIIWDLPIIEIGAVVAMLMFILMVIMIIRSNRM</sequence>
<dbReference type="InterPro" id="IPR011009">
    <property type="entry name" value="Kinase-like_dom_sf"/>
</dbReference>